<organism evidence="1 2">
    <name type="scientific">Lindgomyces ingoldianus</name>
    <dbReference type="NCBI Taxonomy" id="673940"/>
    <lineage>
        <taxon>Eukaryota</taxon>
        <taxon>Fungi</taxon>
        <taxon>Dikarya</taxon>
        <taxon>Ascomycota</taxon>
        <taxon>Pezizomycotina</taxon>
        <taxon>Dothideomycetes</taxon>
        <taxon>Pleosporomycetidae</taxon>
        <taxon>Pleosporales</taxon>
        <taxon>Lindgomycetaceae</taxon>
        <taxon>Lindgomyces</taxon>
    </lineage>
</organism>
<evidence type="ECO:0000313" key="1">
    <source>
        <dbReference type="EMBL" id="KAF2470085.1"/>
    </source>
</evidence>
<dbReference type="Proteomes" id="UP000799755">
    <property type="component" value="Unassembled WGS sequence"/>
</dbReference>
<keyword evidence="2" id="KW-1185">Reference proteome</keyword>
<evidence type="ECO:0000313" key="2">
    <source>
        <dbReference type="Proteomes" id="UP000799755"/>
    </source>
</evidence>
<accession>A0ACB6QT74</accession>
<dbReference type="EMBL" id="MU003509">
    <property type="protein sequence ID" value="KAF2470085.1"/>
    <property type="molecule type" value="Genomic_DNA"/>
</dbReference>
<proteinExistence type="predicted"/>
<comment type="caution">
    <text evidence="1">The sequence shown here is derived from an EMBL/GenBank/DDBJ whole genome shotgun (WGS) entry which is preliminary data.</text>
</comment>
<protein>
    <submittedName>
        <fullName evidence="1">Uncharacterized protein</fullName>
    </submittedName>
</protein>
<sequence length="582" mass="62652">MWAEINGERKKVACGPCIRGHRSSKCDHRDRVLVEVRKPGRPLSSCPHPSGACSCERVVINYTIPKSSECACPSDQTHTSSSVAGNSNRVQKSRTKKATNSFTSASLEKAIKATHDAEPDHSSLLTRTPTNPSIAPSDHSTSNGASPPSSASSTPRIQPSSSRKQSYSSDFQTPDSLARPLTAHSQEGSSCCKPKPPYLEYVSTQPQKTRGNCCGGNSMEPPKPVPPKKSCCSGHSQPNQDTLFAQMSDSQNVSQNFGSYGQHQQQNQLKFTPHGSVDPGYNYLPGVSRQVPGNMGMGLPMGFNMPIYNHLASVYQQSPSMHMPRAEEHRSQVGRHGTEHNCHCGDSCSCFGCAAHPSNATMTEYIRLMHQYMSTGRFGALPPPTYDLPTYPHHPGYGAETPQQMQYIPQPTPVDFSGFQTTVSPMMNVPAPSVNVSAPWQQGSIQAPTHIPHIPPRNDHHFFSAAKEPQENLDLDTAPSPTFVDSPSDGKDDETSTLSPSSYLWQELVIPGCNDDTGTCQCGDGCECVGCLTHGGHNGVTLETTPTIQEDGFSQALTSPIVGGSGGNRDQFIPGAFTEAPT</sequence>
<name>A0ACB6QT74_9PLEO</name>
<gene>
    <name evidence="1" type="ORF">BDR25DRAFT_36614</name>
</gene>
<reference evidence="1" key="1">
    <citation type="journal article" date="2020" name="Stud. Mycol.">
        <title>101 Dothideomycetes genomes: a test case for predicting lifestyles and emergence of pathogens.</title>
        <authorList>
            <person name="Haridas S."/>
            <person name="Albert R."/>
            <person name="Binder M."/>
            <person name="Bloem J."/>
            <person name="Labutti K."/>
            <person name="Salamov A."/>
            <person name="Andreopoulos B."/>
            <person name="Baker S."/>
            <person name="Barry K."/>
            <person name="Bills G."/>
            <person name="Bluhm B."/>
            <person name="Cannon C."/>
            <person name="Castanera R."/>
            <person name="Culley D."/>
            <person name="Daum C."/>
            <person name="Ezra D."/>
            <person name="Gonzalez J."/>
            <person name="Henrissat B."/>
            <person name="Kuo A."/>
            <person name="Liang C."/>
            <person name="Lipzen A."/>
            <person name="Lutzoni F."/>
            <person name="Magnuson J."/>
            <person name="Mondo S."/>
            <person name="Nolan M."/>
            <person name="Ohm R."/>
            <person name="Pangilinan J."/>
            <person name="Park H.-J."/>
            <person name="Ramirez L."/>
            <person name="Alfaro M."/>
            <person name="Sun H."/>
            <person name="Tritt A."/>
            <person name="Yoshinaga Y."/>
            <person name="Zwiers L.-H."/>
            <person name="Turgeon B."/>
            <person name="Goodwin S."/>
            <person name="Spatafora J."/>
            <person name="Crous P."/>
            <person name="Grigoriev I."/>
        </authorList>
    </citation>
    <scope>NUCLEOTIDE SEQUENCE</scope>
    <source>
        <strain evidence="1">ATCC 200398</strain>
    </source>
</reference>